<dbReference type="Pfam" id="PF02897">
    <property type="entry name" value="Peptidase_S9_N"/>
    <property type="match status" value="1"/>
</dbReference>
<evidence type="ECO:0000256" key="1">
    <source>
        <dbReference type="ARBA" id="ARBA00001070"/>
    </source>
</evidence>
<dbReference type="InterPro" id="IPR002470">
    <property type="entry name" value="Peptidase_S9A"/>
</dbReference>
<dbReference type="SUPFAM" id="SSF50993">
    <property type="entry name" value="Peptidase/esterase 'gauge' domain"/>
    <property type="match status" value="1"/>
</dbReference>
<gene>
    <name evidence="11" type="ORF">SAMN04488090_1336</name>
</gene>
<dbReference type="InterPro" id="IPR023302">
    <property type="entry name" value="Pept_S9A_N"/>
</dbReference>
<keyword evidence="5" id="KW-0378">Hydrolase</keyword>
<dbReference type="EC" id="3.4.21.26" evidence="3"/>
<dbReference type="InterPro" id="IPR001375">
    <property type="entry name" value="Peptidase_S9_cat"/>
</dbReference>
<dbReference type="EMBL" id="FNGS01000002">
    <property type="protein sequence ID" value="SDL58889.1"/>
    <property type="molecule type" value="Genomic_DNA"/>
</dbReference>
<evidence type="ECO:0000256" key="7">
    <source>
        <dbReference type="ARBA" id="ARBA00060121"/>
    </source>
</evidence>
<dbReference type="AlphaFoldDB" id="A0A1G9LA88"/>
<dbReference type="PANTHER" id="PTHR42881:SF2">
    <property type="entry name" value="PROLYL ENDOPEPTIDASE"/>
    <property type="match status" value="1"/>
</dbReference>
<dbReference type="GO" id="GO:0005829">
    <property type="term" value="C:cytosol"/>
    <property type="evidence" value="ECO:0007669"/>
    <property type="project" value="TreeGrafter"/>
</dbReference>
<dbReference type="Gene3D" id="2.130.10.120">
    <property type="entry name" value="Prolyl oligopeptidase, N-terminal domain"/>
    <property type="match status" value="1"/>
</dbReference>
<dbReference type="GO" id="GO:0004252">
    <property type="term" value="F:serine-type endopeptidase activity"/>
    <property type="evidence" value="ECO:0007669"/>
    <property type="project" value="UniProtKB-EC"/>
</dbReference>
<dbReference type="STRING" id="563176.SAMN04488090_1336"/>
<dbReference type="Pfam" id="PF00326">
    <property type="entry name" value="Peptidase_S9"/>
    <property type="match status" value="1"/>
</dbReference>
<proteinExistence type="inferred from homology"/>
<comment type="catalytic activity">
    <reaction evidence="1">
        <text>Hydrolysis of Pro-|-Xaa &gt;&gt; Ala-|-Xaa in oligopeptides.</text>
        <dbReference type="EC" id="3.4.21.26"/>
    </reaction>
</comment>
<feature type="domain" description="Peptidase S9A N-terminal" evidence="10">
    <location>
        <begin position="23"/>
        <end position="422"/>
    </location>
</feature>
<dbReference type="InterPro" id="IPR029058">
    <property type="entry name" value="AB_hydrolase_fold"/>
</dbReference>
<dbReference type="InterPro" id="IPR051167">
    <property type="entry name" value="Prolyl_oligopep/macrocyclase"/>
</dbReference>
<protein>
    <recommendedName>
        <fullName evidence="3">prolyl oligopeptidase</fullName>
        <ecNumber evidence="3">3.4.21.26</ecNumber>
    </recommendedName>
    <alternativeName>
        <fullName evidence="8">Proline-specific endopeptidase</fullName>
    </alternativeName>
</protein>
<evidence type="ECO:0000256" key="3">
    <source>
        <dbReference type="ARBA" id="ARBA00011897"/>
    </source>
</evidence>
<dbReference type="Proteomes" id="UP000198901">
    <property type="component" value="Unassembled WGS sequence"/>
</dbReference>
<dbReference type="SUPFAM" id="SSF53474">
    <property type="entry name" value="alpha/beta-Hydrolases"/>
    <property type="match status" value="1"/>
</dbReference>
<keyword evidence="12" id="KW-1185">Reference proteome</keyword>
<evidence type="ECO:0000256" key="4">
    <source>
        <dbReference type="ARBA" id="ARBA00022670"/>
    </source>
</evidence>
<evidence type="ECO:0000256" key="2">
    <source>
        <dbReference type="ARBA" id="ARBA00005228"/>
    </source>
</evidence>
<dbReference type="Gene3D" id="3.40.50.1820">
    <property type="entry name" value="alpha/beta hydrolase"/>
    <property type="match status" value="1"/>
</dbReference>
<dbReference type="FunFam" id="3.40.50.1820:FF:000005">
    <property type="entry name" value="Prolyl endopeptidase"/>
    <property type="match status" value="1"/>
</dbReference>
<dbReference type="PANTHER" id="PTHR42881">
    <property type="entry name" value="PROLYL ENDOPEPTIDASE"/>
    <property type="match status" value="1"/>
</dbReference>
<dbReference type="GO" id="GO:0070012">
    <property type="term" value="F:oligopeptidase activity"/>
    <property type="evidence" value="ECO:0007669"/>
    <property type="project" value="TreeGrafter"/>
</dbReference>
<dbReference type="PRINTS" id="PR00862">
    <property type="entry name" value="PROLIGOPTASE"/>
</dbReference>
<evidence type="ECO:0000256" key="5">
    <source>
        <dbReference type="ARBA" id="ARBA00022801"/>
    </source>
</evidence>
<evidence type="ECO:0000313" key="11">
    <source>
        <dbReference type="EMBL" id="SDL58889.1"/>
    </source>
</evidence>
<evidence type="ECO:0000313" key="12">
    <source>
        <dbReference type="Proteomes" id="UP000198901"/>
    </source>
</evidence>
<evidence type="ECO:0000256" key="6">
    <source>
        <dbReference type="ARBA" id="ARBA00022825"/>
    </source>
</evidence>
<keyword evidence="4" id="KW-0645">Protease</keyword>
<sequence>MALIGLVACQEKKSSMNEPITYPQTYRDTTVADEYFGTKVPDPYRWLENDTSAATKAWVTEENKVTQGYLSRIPFRDQIRKRLEEIWNYPKYGSPFRIGEYYFFSKNDGLQNQAVIYFQKGLDGKPEVFLDPNGLSKDGTVTAGFSGFSNDHRYAAIGVNRAGSDWQEMEVMEVATRKKLSDNLKWLKFSGAAWHKNGFYYSRYDEPGKGQELSAANRFHKIYYHVLGTPQSADELVFEDKAHPLRYFFAQTTEDERFLIINSSEGTDGTEIWVKDLASGDKTFTRVFEGFKHNYSVVDNREGKLLVHHNQGAPNYKLSLADPKTGAMTDFVPEKPEKLEGTGTAGGKVFATYLKDVTTQVFQYDFASGKQERKIELPGLGTSAGWGGNRDDKQLFYSFTSFVYPSAIFRYDIASGKSTLFRSPEVKFDPAAYETKQVFVPSKDGTKVPVFLTYKKGLKLDGTAPTLLYAYGGFNISLTPAFSTSNLILLENGGIYAQANLRGGGEYGEEWHKAGMLGKKQNVFDDFIAVAEYLEKEKYTSRDRLAISGGSNGGLLVGAVMTQRPDLMKVAFPAVGVLDMLRFHKFTVGWGWVVEYGSSEQSKESFANLYGYSPLHRLKEGTSYPATLITTADHDDRVVPAHSFKFAAELQRVHKGSNPVLIRIETSAGHGAGKPTSKIIDEQADKWAFFFYNIGFTPQ</sequence>
<comment type="similarity">
    <text evidence="2">Belongs to the peptidase S9A family.</text>
</comment>
<name>A0A1G9LA88_9BACT</name>
<comment type="function">
    <text evidence="7">Cleaves peptide bonds on the C-terminal side of prolyl residues within peptides that are up to approximately 30 amino acids long. Has an absolute requirement for an X-Pro bond in the trans configuration immediately preceding the Pro-Y scissible bond.</text>
</comment>
<accession>A0A1G9LA88</accession>
<evidence type="ECO:0000259" key="9">
    <source>
        <dbReference type="Pfam" id="PF00326"/>
    </source>
</evidence>
<dbReference type="GO" id="GO:0006508">
    <property type="term" value="P:proteolysis"/>
    <property type="evidence" value="ECO:0007669"/>
    <property type="project" value="UniProtKB-KW"/>
</dbReference>
<reference evidence="11 12" key="1">
    <citation type="submission" date="2016-10" db="EMBL/GenBank/DDBJ databases">
        <authorList>
            <person name="de Groot N.N."/>
        </authorList>
    </citation>
    <scope>NUCLEOTIDE SEQUENCE [LARGE SCALE GENOMIC DNA]</scope>
    <source>
        <strain evidence="11 12">DSM 21668</strain>
    </source>
</reference>
<organism evidence="11 12">
    <name type="scientific">Siphonobacter aquaeclarae</name>
    <dbReference type="NCBI Taxonomy" id="563176"/>
    <lineage>
        <taxon>Bacteria</taxon>
        <taxon>Pseudomonadati</taxon>
        <taxon>Bacteroidota</taxon>
        <taxon>Cytophagia</taxon>
        <taxon>Cytophagales</taxon>
        <taxon>Cytophagaceae</taxon>
        <taxon>Siphonobacter</taxon>
    </lineage>
</organism>
<feature type="domain" description="Peptidase S9 prolyl oligopeptidase catalytic" evidence="9">
    <location>
        <begin position="481"/>
        <end position="695"/>
    </location>
</feature>
<evidence type="ECO:0000259" key="10">
    <source>
        <dbReference type="Pfam" id="PF02897"/>
    </source>
</evidence>
<keyword evidence="6" id="KW-0720">Serine protease</keyword>
<evidence type="ECO:0000256" key="8">
    <source>
        <dbReference type="ARBA" id="ARBA00081187"/>
    </source>
</evidence>